<feature type="domain" description="Peptidase C1A papain C-terminal" evidence="9">
    <location>
        <begin position="123"/>
        <end position="335"/>
    </location>
</feature>
<dbReference type="InterPro" id="IPR025660">
    <property type="entry name" value="Pept_his_AS"/>
</dbReference>
<dbReference type="InterPro" id="IPR000668">
    <property type="entry name" value="Peptidase_C1A_C"/>
</dbReference>
<feature type="chain" id="PRO_5008508430" evidence="8">
    <location>
        <begin position="25"/>
        <end position="714"/>
    </location>
</feature>
<proteinExistence type="inferred from homology"/>
<comment type="caution">
    <text evidence="11">The sequence shown here is derived from an EMBL/GenBank/DDBJ whole genome shotgun (WGS) entry which is preliminary data.</text>
</comment>
<keyword evidence="2" id="KW-0645">Protease</keyword>
<evidence type="ECO:0000259" key="10">
    <source>
        <dbReference type="SMART" id="SM00848"/>
    </source>
</evidence>
<dbReference type="SMART" id="SM00645">
    <property type="entry name" value="Pept_C1"/>
    <property type="match status" value="2"/>
</dbReference>
<feature type="domain" description="Cathepsin propeptide inhibitor" evidence="10">
    <location>
        <begin position="386"/>
        <end position="443"/>
    </location>
</feature>
<evidence type="ECO:0000256" key="2">
    <source>
        <dbReference type="ARBA" id="ARBA00022670"/>
    </source>
</evidence>
<name>A0A199VSB5_ANACO</name>
<evidence type="ECO:0000256" key="4">
    <source>
        <dbReference type="ARBA" id="ARBA00022801"/>
    </source>
</evidence>
<dbReference type="SMR" id="A0A199VSB5"/>
<dbReference type="InterPro" id="IPR013128">
    <property type="entry name" value="Peptidase_C1A"/>
</dbReference>
<dbReference type="PANTHER" id="PTHR12411">
    <property type="entry name" value="CYSTEINE PROTEASE FAMILY C1-RELATED"/>
    <property type="match status" value="1"/>
</dbReference>
<organism evidence="11 12">
    <name type="scientific">Ananas comosus</name>
    <name type="common">Pineapple</name>
    <name type="synonym">Ananas ananas</name>
    <dbReference type="NCBI Taxonomy" id="4615"/>
    <lineage>
        <taxon>Eukaryota</taxon>
        <taxon>Viridiplantae</taxon>
        <taxon>Streptophyta</taxon>
        <taxon>Embryophyta</taxon>
        <taxon>Tracheophyta</taxon>
        <taxon>Spermatophyta</taxon>
        <taxon>Magnoliopsida</taxon>
        <taxon>Liliopsida</taxon>
        <taxon>Poales</taxon>
        <taxon>Bromeliaceae</taxon>
        <taxon>Bromelioideae</taxon>
        <taxon>Ananas</taxon>
    </lineage>
</organism>
<dbReference type="AlphaFoldDB" id="A0A199VSB5"/>
<evidence type="ECO:0000256" key="5">
    <source>
        <dbReference type="ARBA" id="ARBA00022807"/>
    </source>
</evidence>
<evidence type="ECO:0000259" key="9">
    <source>
        <dbReference type="SMART" id="SM00645"/>
    </source>
</evidence>
<dbReference type="GO" id="GO:0008234">
    <property type="term" value="F:cysteine-type peptidase activity"/>
    <property type="evidence" value="ECO:0007669"/>
    <property type="project" value="UniProtKB-KW"/>
</dbReference>
<dbReference type="InterPro" id="IPR038765">
    <property type="entry name" value="Papain-like_cys_pep_sf"/>
</dbReference>
<dbReference type="Pfam" id="PF00112">
    <property type="entry name" value="Peptidase_C1"/>
    <property type="match status" value="2"/>
</dbReference>
<dbReference type="PROSITE" id="PS00640">
    <property type="entry name" value="THIOL_PROTEASE_ASN"/>
    <property type="match status" value="1"/>
</dbReference>
<evidence type="ECO:0000256" key="1">
    <source>
        <dbReference type="ARBA" id="ARBA00008455"/>
    </source>
</evidence>
<gene>
    <name evidence="11" type="ORF">ACMD2_20375</name>
</gene>
<feature type="non-terminal residue" evidence="11">
    <location>
        <position position="714"/>
    </location>
</feature>
<dbReference type="FunFam" id="3.90.70.10:FF:000067">
    <property type="entry name" value="Senescence-specific cysteine protease"/>
    <property type="match status" value="2"/>
</dbReference>
<dbReference type="InterPro" id="IPR000169">
    <property type="entry name" value="Pept_cys_AS"/>
</dbReference>
<evidence type="ECO:0000313" key="12">
    <source>
        <dbReference type="Proteomes" id="UP000092600"/>
    </source>
</evidence>
<accession>A0A199VSB5</accession>
<dbReference type="CDD" id="cd02248">
    <property type="entry name" value="Peptidase_C1A"/>
    <property type="match status" value="2"/>
</dbReference>
<keyword evidence="4" id="KW-0378">Hydrolase</keyword>
<dbReference type="PROSITE" id="PS00139">
    <property type="entry name" value="THIOL_PROTEASE_CYS"/>
    <property type="match status" value="2"/>
</dbReference>
<dbReference type="Pfam" id="PF08246">
    <property type="entry name" value="Inhibitor_I29"/>
    <property type="match status" value="2"/>
</dbReference>
<evidence type="ECO:0000256" key="6">
    <source>
        <dbReference type="ARBA" id="ARBA00023145"/>
    </source>
</evidence>
<evidence type="ECO:0000256" key="3">
    <source>
        <dbReference type="ARBA" id="ARBA00022729"/>
    </source>
</evidence>
<dbReference type="GO" id="GO:0006508">
    <property type="term" value="P:proteolysis"/>
    <property type="evidence" value="ECO:0007669"/>
    <property type="project" value="UniProtKB-KW"/>
</dbReference>
<evidence type="ECO:0000256" key="8">
    <source>
        <dbReference type="SAM" id="SignalP"/>
    </source>
</evidence>
<feature type="domain" description="Peptidase C1A papain C-terminal" evidence="9">
    <location>
        <begin position="472"/>
        <end position="679"/>
    </location>
</feature>
<dbReference type="STRING" id="4615.A0A199VSB5"/>
<keyword evidence="5" id="KW-0788">Thiol protease</keyword>
<reference evidence="11 12" key="1">
    <citation type="journal article" date="2016" name="DNA Res.">
        <title>The draft genome of MD-2 pineapple using hybrid error correction of long reads.</title>
        <authorList>
            <person name="Redwan R.M."/>
            <person name="Saidin A."/>
            <person name="Kumar S.V."/>
        </authorList>
    </citation>
    <scope>NUCLEOTIDE SEQUENCE [LARGE SCALE GENOMIC DNA]</scope>
    <source>
        <strain evidence="12">cv. MD2</strain>
        <tissue evidence="11">Leaf</tissue>
    </source>
</reference>
<comment type="similarity">
    <text evidence="1">Belongs to the peptidase C1 family.</text>
</comment>
<dbReference type="SMART" id="SM00848">
    <property type="entry name" value="Inhibitor_I29"/>
    <property type="match status" value="2"/>
</dbReference>
<keyword evidence="6" id="KW-0865">Zymogen</keyword>
<evidence type="ECO:0000313" key="11">
    <source>
        <dbReference type="EMBL" id="OAY80102.1"/>
    </source>
</evidence>
<dbReference type="InterPro" id="IPR013201">
    <property type="entry name" value="Prot_inhib_I29"/>
</dbReference>
<dbReference type="SUPFAM" id="SSF54001">
    <property type="entry name" value="Cysteine proteinases"/>
    <property type="match status" value="2"/>
</dbReference>
<dbReference type="InterPro" id="IPR025661">
    <property type="entry name" value="Pept_asp_AS"/>
</dbReference>
<feature type="signal peptide" evidence="8">
    <location>
        <begin position="1"/>
        <end position="24"/>
    </location>
</feature>
<dbReference type="Gene3D" id="3.90.70.10">
    <property type="entry name" value="Cysteine proteinases"/>
    <property type="match status" value="2"/>
</dbReference>
<sequence>MASKVQLVFLFLFLCAMWASPSAASRDEPNDPMMKRFEEWMAEYGRIYKDNDEKMRRFQIFKNNVKHIETFNSRNGNSYTLGINQFTDMTKSEFVAQYTGVSLPLNIEREPVVSFDDVNISAVPQSIDWRDYGAVNEVKNQNPCGSCWAFAAIATVEGIYKIKTGYLVSLSEQEVLDCAVSYGCKGGWVNKAYDFIISNNGVTTEENYPYQAYQGTCNANSFPNSAYITGYSYVRRNDERSMMYAVSNQPIAALIDASENFQYYNGGVFSGPCGTSLNHAITIIGYGQDSSGTKYWIVRNSWGSSWGEGGYVRMARGVSSSSGVCGIAMSPLFPTLQSGANVECYICICMASKFQLLFLFSFLCVMWASPSAASHGEPSDPMMKRFEEWMAQYGRVYNDNDEKMRRFQIFKNNVNHIETFNNHSENSYTLGINQFTDKTNNEFISQYTGVSLPLNIERELVESFDDVDISAVAQSIDWRDYGAVTSVRNQGSCGSCWAFSAIATVEGIYKIKTGYLVSLSEQEVLDCAVSYGCKGGWVDKAYDFIISNNGVTSAAYYPYQGYKGTCAANSVPNSAYITGYTYVQRNNERSMMYAVSKQPIAALIDASGNNFQYYRGGVYSGPCGTSLNHAITIIGYGQDSSGTKYWIVRNSWVAHGVSVDTSVWQEVCHHHLDYVESPWLLSIPLYNQGPMSKCSHGPTWSSARHGSRPTRHGP</sequence>
<dbReference type="Proteomes" id="UP000092600">
    <property type="component" value="Unassembled WGS sequence"/>
</dbReference>
<protein>
    <submittedName>
        <fullName evidence="11">Fruit bromelain</fullName>
    </submittedName>
</protein>
<dbReference type="EMBL" id="LSRQ01000950">
    <property type="protein sequence ID" value="OAY80102.1"/>
    <property type="molecule type" value="Genomic_DNA"/>
</dbReference>
<dbReference type="PROSITE" id="PS00639">
    <property type="entry name" value="THIOL_PROTEASE_HIS"/>
    <property type="match status" value="2"/>
</dbReference>
<keyword evidence="3 8" id="KW-0732">Signal</keyword>
<evidence type="ECO:0000256" key="7">
    <source>
        <dbReference type="ARBA" id="ARBA00023157"/>
    </source>
</evidence>
<keyword evidence="7" id="KW-1015">Disulfide bond</keyword>
<dbReference type="PRINTS" id="PR00705">
    <property type="entry name" value="PAPAIN"/>
</dbReference>
<feature type="domain" description="Cathepsin propeptide inhibitor" evidence="10">
    <location>
        <begin position="37"/>
        <end position="94"/>
    </location>
</feature>
<dbReference type="InterPro" id="IPR039417">
    <property type="entry name" value="Peptidase_C1A_papain-like"/>
</dbReference>